<dbReference type="AlphaFoldDB" id="A0AAD9E9Z7"/>
<sequence length="293" mass="31863">YKVVHISQEFCNTLALTTPLIAPQVSCRLRFIKMASRFVTVCLAAVAAASPVFVPRTTNGTKFDPERGLFPGEVLLVGHEHMEVVDKDSYSAMLSTSGILSSPPDIDRSLLDFEEPTEEELKQLDARQASCDMTTAVVITRTDRFYDWDLQMSPVSIAGGNPIDISLTSTYTVTDTLTITGGFSPTIVTGYLTSNFGVSGSRSWATAQAIMVRGTVSAHHTGVMVNNPFKTRRYGRVMRGCLGKQTQIGTFMSDAYEEGSYGGVKWIRGAITPCEKPGVHRPLSRCQGGGNFV</sequence>
<keyword evidence="2" id="KW-1185">Reference proteome</keyword>
<comment type="caution">
    <text evidence="1">The sequence shown here is derived from an EMBL/GenBank/DDBJ whole genome shotgun (WGS) entry which is preliminary data.</text>
</comment>
<accession>A0AAD9E9Z7</accession>
<proteinExistence type="predicted"/>
<protein>
    <submittedName>
        <fullName evidence="1">Uncharacterized protein</fullName>
    </submittedName>
</protein>
<dbReference type="Proteomes" id="UP001243330">
    <property type="component" value="Unassembled WGS sequence"/>
</dbReference>
<reference evidence="1" key="1">
    <citation type="submission" date="2023-01" db="EMBL/GenBank/DDBJ databases">
        <title>Colletotrichum chrysophilum M932 genome sequence.</title>
        <authorList>
            <person name="Baroncelli R."/>
        </authorList>
    </citation>
    <scope>NUCLEOTIDE SEQUENCE</scope>
    <source>
        <strain evidence="1">M932</strain>
    </source>
</reference>
<evidence type="ECO:0000313" key="1">
    <source>
        <dbReference type="EMBL" id="KAK1843374.1"/>
    </source>
</evidence>
<feature type="non-terminal residue" evidence="1">
    <location>
        <position position="1"/>
    </location>
</feature>
<name>A0AAD9E9Z7_9PEZI</name>
<dbReference type="EMBL" id="JAQOWY010000361">
    <property type="protein sequence ID" value="KAK1843374.1"/>
    <property type="molecule type" value="Genomic_DNA"/>
</dbReference>
<evidence type="ECO:0000313" key="2">
    <source>
        <dbReference type="Proteomes" id="UP001243330"/>
    </source>
</evidence>
<organism evidence="1 2">
    <name type="scientific">Colletotrichum chrysophilum</name>
    <dbReference type="NCBI Taxonomy" id="1836956"/>
    <lineage>
        <taxon>Eukaryota</taxon>
        <taxon>Fungi</taxon>
        <taxon>Dikarya</taxon>
        <taxon>Ascomycota</taxon>
        <taxon>Pezizomycotina</taxon>
        <taxon>Sordariomycetes</taxon>
        <taxon>Hypocreomycetidae</taxon>
        <taxon>Glomerellales</taxon>
        <taxon>Glomerellaceae</taxon>
        <taxon>Colletotrichum</taxon>
        <taxon>Colletotrichum gloeosporioides species complex</taxon>
    </lineage>
</organism>
<gene>
    <name evidence="1" type="ORF">CCHR01_13986</name>
</gene>